<reference evidence="3" key="1">
    <citation type="submission" date="2021-03" db="EMBL/GenBank/DDBJ databases">
        <title>Antimicrobial resistance genes in bacteria isolated from Japanese honey, and their potential for conferring macrolide and lincosamide resistance in the American foulbrood pathogen Paenibacillus larvae.</title>
        <authorList>
            <person name="Okamoto M."/>
            <person name="Kumagai M."/>
            <person name="Kanamori H."/>
            <person name="Takamatsu D."/>
        </authorList>
    </citation>
    <scope>NUCLEOTIDE SEQUENCE</scope>
    <source>
        <strain evidence="3">J43TS3</strain>
    </source>
</reference>
<feature type="coiled-coil region" evidence="1">
    <location>
        <begin position="169"/>
        <end position="233"/>
    </location>
</feature>
<evidence type="ECO:0000313" key="3">
    <source>
        <dbReference type="EMBL" id="GIO27046.1"/>
    </source>
</evidence>
<evidence type="ECO:0000256" key="2">
    <source>
        <dbReference type="SAM" id="SignalP"/>
    </source>
</evidence>
<sequence>MEKGKKLKMKLAAGVIAVGVITGSGIAFANTDAGTKLREWYQAMFGETVSSIEEQVNAYGESKIPGLEQEYERLKSEAQIDIDLSRELATGQSLEEIINAKLSHLDSLSEEERAILEGIGQEFYNVFLDGYFEIIRLKDEGIQFATNDLTNYTGQLGQAAINEMTADINTARDRAVQELEDAIRQAQERLAMELNNQEEITVRNLKNQIDWRIQELREDVTALLDTLVEEQQAIIVAKAQELEDNAKAVLDEVVNNIN</sequence>
<comment type="caution">
    <text evidence="3">The sequence shown here is derived from an EMBL/GenBank/DDBJ whole genome shotgun (WGS) entry which is preliminary data.</text>
</comment>
<accession>A0A919X7P3</accession>
<keyword evidence="4" id="KW-1185">Reference proteome</keyword>
<gene>
    <name evidence="3" type="ORF">J43TS3_16570</name>
</gene>
<organism evidence="3 4">
    <name type="scientific">Ornithinibacillus bavariensis</name>
    <dbReference type="NCBI Taxonomy" id="545502"/>
    <lineage>
        <taxon>Bacteria</taxon>
        <taxon>Bacillati</taxon>
        <taxon>Bacillota</taxon>
        <taxon>Bacilli</taxon>
        <taxon>Bacillales</taxon>
        <taxon>Bacillaceae</taxon>
        <taxon>Ornithinibacillus</taxon>
    </lineage>
</organism>
<evidence type="ECO:0000256" key="1">
    <source>
        <dbReference type="SAM" id="Coils"/>
    </source>
</evidence>
<dbReference type="RefSeq" id="WP_244853474.1">
    <property type="nucleotide sequence ID" value="NZ_BORP01000002.1"/>
</dbReference>
<proteinExistence type="predicted"/>
<dbReference type="EMBL" id="BORP01000002">
    <property type="protein sequence ID" value="GIO27046.1"/>
    <property type="molecule type" value="Genomic_DNA"/>
</dbReference>
<name>A0A919X7P3_9BACI</name>
<keyword evidence="1" id="KW-0175">Coiled coil</keyword>
<feature type="chain" id="PRO_5037341622" evidence="2">
    <location>
        <begin position="30"/>
        <end position="258"/>
    </location>
</feature>
<keyword evidence="2" id="KW-0732">Signal</keyword>
<dbReference type="Proteomes" id="UP000676917">
    <property type="component" value="Unassembled WGS sequence"/>
</dbReference>
<dbReference type="AlphaFoldDB" id="A0A919X7P3"/>
<protein>
    <submittedName>
        <fullName evidence="3">Uncharacterized protein</fullName>
    </submittedName>
</protein>
<feature type="signal peptide" evidence="2">
    <location>
        <begin position="1"/>
        <end position="29"/>
    </location>
</feature>
<evidence type="ECO:0000313" key="4">
    <source>
        <dbReference type="Proteomes" id="UP000676917"/>
    </source>
</evidence>